<dbReference type="EMBL" id="CAJFDI010000006">
    <property type="protein sequence ID" value="CAD5234571.1"/>
    <property type="molecule type" value="Genomic_DNA"/>
</dbReference>
<keyword evidence="1" id="KW-1133">Transmembrane helix</keyword>
<dbReference type="OrthoDB" id="7866065at2759"/>
<dbReference type="Proteomes" id="UP000095284">
    <property type="component" value="Unplaced"/>
</dbReference>
<feature type="domain" description="Renin receptor-like C-terminal transmembrane spanning segment" evidence="3">
    <location>
        <begin position="29"/>
        <end position="91"/>
    </location>
</feature>
<evidence type="ECO:0000313" key="4">
    <source>
        <dbReference type="EMBL" id="CAD5234571.1"/>
    </source>
</evidence>
<dbReference type="GO" id="GO:0038023">
    <property type="term" value="F:signaling receptor activity"/>
    <property type="evidence" value="ECO:0007669"/>
    <property type="project" value="InterPro"/>
</dbReference>
<dbReference type="WBParaSite" id="BXY_1171900.1">
    <property type="protein sequence ID" value="BXY_1171900.1"/>
    <property type="gene ID" value="BXY_1171900"/>
</dbReference>
<dbReference type="Proteomes" id="UP000659654">
    <property type="component" value="Unassembled WGS sequence"/>
</dbReference>
<reference evidence="5" key="2">
    <citation type="submission" date="2020-08" db="EMBL/GenBank/DDBJ databases">
        <authorList>
            <person name="Kikuchi T."/>
        </authorList>
    </citation>
    <scope>NUCLEOTIDE SEQUENCE</scope>
    <source>
        <strain evidence="4">Ka4C1</strain>
    </source>
</reference>
<protein>
    <submittedName>
        <fullName evidence="4">(pine wood nematode) hypothetical protein</fullName>
    </submittedName>
</protein>
<organism evidence="6 8">
    <name type="scientific">Bursaphelenchus xylophilus</name>
    <name type="common">Pinewood nematode worm</name>
    <name type="synonym">Aphelenchoides xylophilus</name>
    <dbReference type="NCBI Taxonomy" id="6326"/>
    <lineage>
        <taxon>Eukaryota</taxon>
        <taxon>Metazoa</taxon>
        <taxon>Ecdysozoa</taxon>
        <taxon>Nematoda</taxon>
        <taxon>Chromadorea</taxon>
        <taxon>Rhabditida</taxon>
        <taxon>Tylenchina</taxon>
        <taxon>Tylenchomorpha</taxon>
        <taxon>Aphelenchoidea</taxon>
        <taxon>Aphelenchoididae</taxon>
        <taxon>Bursaphelenchus</taxon>
    </lineage>
</organism>
<feature type="transmembrane region" description="Helical" evidence="1">
    <location>
        <begin position="45"/>
        <end position="73"/>
    </location>
</feature>
<dbReference type="EMBL" id="CAJFCV020000006">
    <property type="protein sequence ID" value="CAG9130432.1"/>
    <property type="molecule type" value="Genomic_DNA"/>
</dbReference>
<dbReference type="InterPro" id="IPR056780">
    <property type="entry name" value="Renin_r_C"/>
</dbReference>
<evidence type="ECO:0000313" key="5">
    <source>
        <dbReference type="EMBL" id="CAG9130432.1"/>
    </source>
</evidence>
<evidence type="ECO:0000313" key="7">
    <source>
        <dbReference type="Proteomes" id="UP000659654"/>
    </source>
</evidence>
<dbReference type="PANTHER" id="PTHR13351">
    <property type="entry name" value="RENIN RECEPTOR"/>
    <property type="match status" value="1"/>
</dbReference>
<name>A0A1I7SFA7_BURXY</name>
<dbReference type="GO" id="GO:0009897">
    <property type="term" value="C:external side of plasma membrane"/>
    <property type="evidence" value="ECO:0007669"/>
    <property type="project" value="TreeGrafter"/>
</dbReference>
<proteinExistence type="predicted"/>
<sequence length="92" mass="10037">MYKKVVGSLLAAASLVSLVHCDETANPVVQKRNQFGVYSFVTPDYPAAFAIVAGISIILTIGIIFIVVGLLTMDPGRDSIIYRMTTTRMKKE</sequence>
<evidence type="ECO:0000256" key="1">
    <source>
        <dbReference type="SAM" id="Phobius"/>
    </source>
</evidence>
<keyword evidence="1" id="KW-0472">Membrane</keyword>
<dbReference type="GO" id="GO:0030177">
    <property type="term" value="P:positive regulation of Wnt signaling pathway"/>
    <property type="evidence" value="ECO:0007669"/>
    <property type="project" value="TreeGrafter"/>
</dbReference>
<evidence type="ECO:0000256" key="2">
    <source>
        <dbReference type="SAM" id="SignalP"/>
    </source>
</evidence>
<keyword evidence="7" id="KW-1185">Reference proteome</keyword>
<keyword evidence="1" id="KW-0812">Transmembrane</keyword>
<dbReference type="PANTHER" id="PTHR13351:SF1">
    <property type="entry name" value="RENIN RECEPTOR"/>
    <property type="match status" value="1"/>
</dbReference>
<reference evidence="8" key="1">
    <citation type="submission" date="2016-11" db="UniProtKB">
        <authorList>
            <consortium name="WormBaseParasite"/>
        </authorList>
    </citation>
    <scope>IDENTIFICATION</scope>
</reference>
<dbReference type="AlphaFoldDB" id="A0A1I7SFA7"/>
<dbReference type="InterPro" id="IPR012493">
    <property type="entry name" value="Renin_rcpt"/>
</dbReference>
<gene>
    <name evidence="4" type="ORF">BXYJ_LOCUS14662</name>
</gene>
<evidence type="ECO:0000313" key="6">
    <source>
        <dbReference type="Proteomes" id="UP000095284"/>
    </source>
</evidence>
<evidence type="ECO:0000313" key="8">
    <source>
        <dbReference type="WBParaSite" id="BXY_1171900.1"/>
    </source>
</evidence>
<dbReference type="Pfam" id="PF07850">
    <property type="entry name" value="Renin_r"/>
    <property type="match status" value="1"/>
</dbReference>
<evidence type="ECO:0000259" key="3">
    <source>
        <dbReference type="Pfam" id="PF07850"/>
    </source>
</evidence>
<dbReference type="Proteomes" id="UP000582659">
    <property type="component" value="Unassembled WGS sequence"/>
</dbReference>
<dbReference type="SMR" id="A0A1I7SFA7"/>
<keyword evidence="2" id="KW-0732">Signal</keyword>
<feature type="signal peptide" evidence="2">
    <location>
        <begin position="1"/>
        <end position="21"/>
    </location>
</feature>
<dbReference type="eggNOG" id="KOG4737">
    <property type="taxonomic scope" value="Eukaryota"/>
</dbReference>
<feature type="chain" id="PRO_5036022170" evidence="2">
    <location>
        <begin position="22"/>
        <end position="92"/>
    </location>
</feature>
<accession>A0A1I7SFA7</accession>